<sequence length="272" mass="29700">MMFSLLKHPAHHGRLHAKTDRRGQRISIAAYIALLACLGGFAVKHQLSDARIIIEQDMDMTYNISAPSPADGGQTGRALLQTDVFSLGPPTFFGSGCPADTVRVVLSADEQSVAILFSDFRSETSDRRTRVRRSCNVAVPFTIKQGISIGVFRVDYRGAVYVPNQDGSSALFNAEYFFSGITGPKAEVEFPPGTDDELTITNEILVTAIAWSPCGSESEIFRANAAVTAKKKNRGDEDVQIAIDSADVKADGGIRLNPFIACKYYFRTKECY</sequence>
<proteinExistence type="predicted"/>
<dbReference type="PANTHER" id="PTHR38847">
    <property type="match status" value="1"/>
</dbReference>
<dbReference type="Proteomes" id="UP001190700">
    <property type="component" value="Unassembled WGS sequence"/>
</dbReference>
<evidence type="ECO:0000313" key="2">
    <source>
        <dbReference type="Proteomes" id="UP001190700"/>
    </source>
</evidence>
<dbReference type="InterPro" id="IPR025649">
    <property type="entry name" value="DUF4360"/>
</dbReference>
<name>A0AAE0BP99_9CHLO</name>
<evidence type="ECO:0000313" key="1">
    <source>
        <dbReference type="EMBL" id="KAK3240253.1"/>
    </source>
</evidence>
<comment type="caution">
    <text evidence="1">The sequence shown here is derived from an EMBL/GenBank/DDBJ whole genome shotgun (WGS) entry which is preliminary data.</text>
</comment>
<reference evidence="1 2" key="1">
    <citation type="journal article" date="2015" name="Genome Biol. Evol.">
        <title>Comparative Genomics of a Bacterivorous Green Alga Reveals Evolutionary Causalities and Consequences of Phago-Mixotrophic Mode of Nutrition.</title>
        <authorList>
            <person name="Burns J.A."/>
            <person name="Paasch A."/>
            <person name="Narechania A."/>
            <person name="Kim E."/>
        </authorList>
    </citation>
    <scope>NUCLEOTIDE SEQUENCE [LARGE SCALE GENOMIC DNA]</scope>
    <source>
        <strain evidence="1 2">PLY_AMNH</strain>
    </source>
</reference>
<dbReference type="PANTHER" id="PTHR38847:SF1">
    <property type="entry name" value="PSEUDOURIDINE SYNTHASE RSUA_RLUA-LIKE DOMAIN-CONTAINING PROTEIN"/>
    <property type="match status" value="1"/>
</dbReference>
<accession>A0AAE0BP99</accession>
<dbReference type="AlphaFoldDB" id="A0AAE0BP99"/>
<dbReference type="EMBL" id="LGRX02033698">
    <property type="protein sequence ID" value="KAK3240253.1"/>
    <property type="molecule type" value="Genomic_DNA"/>
</dbReference>
<gene>
    <name evidence="1" type="ORF">CYMTET_49896</name>
</gene>
<protein>
    <submittedName>
        <fullName evidence="1">Uncharacterized protein</fullName>
    </submittedName>
</protein>
<organism evidence="1 2">
    <name type="scientific">Cymbomonas tetramitiformis</name>
    <dbReference type="NCBI Taxonomy" id="36881"/>
    <lineage>
        <taxon>Eukaryota</taxon>
        <taxon>Viridiplantae</taxon>
        <taxon>Chlorophyta</taxon>
        <taxon>Pyramimonadophyceae</taxon>
        <taxon>Pyramimonadales</taxon>
        <taxon>Pyramimonadaceae</taxon>
        <taxon>Cymbomonas</taxon>
    </lineage>
</organism>
<keyword evidence="2" id="KW-1185">Reference proteome</keyword>
<dbReference type="Pfam" id="PF14273">
    <property type="entry name" value="DUF4360"/>
    <property type="match status" value="1"/>
</dbReference>